<evidence type="ECO:0000256" key="10">
    <source>
        <dbReference type="HAMAP-Rule" id="MF_00315"/>
    </source>
</evidence>
<comment type="similarity">
    <text evidence="2 10">Belongs to the transketolase family. DXPS subfamily.</text>
</comment>
<dbReference type="SUPFAM" id="SSF52518">
    <property type="entry name" value="Thiamin diphosphate-binding fold (THDP-binding)"/>
    <property type="match status" value="1"/>
</dbReference>
<dbReference type="CDD" id="cd07033">
    <property type="entry name" value="TPP_PYR_DXS_TK_like"/>
    <property type="match status" value="1"/>
</dbReference>
<dbReference type="Proteomes" id="UP000463857">
    <property type="component" value="Chromosome"/>
</dbReference>
<dbReference type="InterPro" id="IPR049557">
    <property type="entry name" value="Transketolase_CS"/>
</dbReference>
<keyword evidence="4 10" id="KW-0808">Transferase</keyword>
<comment type="function">
    <text evidence="10">Catalyzes the acyloin condensation reaction between C atoms 2 and 3 of pyruvate and glyceraldehyde 3-phosphate to yield 1-deoxy-D-xylulose-5-phosphate (DXP).</text>
</comment>
<dbReference type="AlphaFoldDB" id="A0A7L4YTZ9"/>
<evidence type="ECO:0000256" key="5">
    <source>
        <dbReference type="ARBA" id="ARBA00022723"/>
    </source>
</evidence>
<dbReference type="InParanoid" id="A0A7L4YTZ9"/>
<dbReference type="UniPathway" id="UPA00064">
    <property type="reaction ID" value="UER00091"/>
</dbReference>
<dbReference type="PANTHER" id="PTHR43322:SF5">
    <property type="entry name" value="1-DEOXY-D-XYLULOSE-5-PHOSPHATE SYNTHASE, CHLOROPLASTIC"/>
    <property type="match status" value="1"/>
</dbReference>
<feature type="binding site" evidence="10">
    <location>
        <position position="383"/>
    </location>
    <ligand>
        <name>thiamine diphosphate</name>
        <dbReference type="ChEBI" id="CHEBI:58937"/>
    </ligand>
</feature>
<dbReference type="KEGG" id="eke:EK0264_17915"/>
<dbReference type="InterPro" id="IPR029061">
    <property type="entry name" value="THDP-binding"/>
</dbReference>
<dbReference type="Pfam" id="PF13292">
    <property type="entry name" value="DXP_synthase_N"/>
    <property type="match status" value="1"/>
</dbReference>
<keyword evidence="6 10" id="KW-0460">Magnesium</keyword>
<evidence type="ECO:0000313" key="13">
    <source>
        <dbReference type="EMBL" id="QHC01967.1"/>
    </source>
</evidence>
<accession>A0A7L4YTZ9</accession>
<comment type="pathway">
    <text evidence="1 10">Metabolic intermediate biosynthesis; 1-deoxy-D-xylulose 5-phosphate biosynthesis; 1-deoxy-D-xylulose 5-phosphate from D-glyceraldehyde 3-phosphate and pyruvate: step 1/1.</text>
</comment>
<feature type="region of interest" description="Disordered" evidence="11">
    <location>
        <begin position="1"/>
        <end position="32"/>
    </location>
</feature>
<keyword evidence="5 10" id="KW-0479">Metal-binding</keyword>
<proteinExistence type="inferred from homology"/>
<comment type="subunit">
    <text evidence="3 10">Homodimer.</text>
</comment>
<dbReference type="GO" id="GO:0000287">
    <property type="term" value="F:magnesium ion binding"/>
    <property type="evidence" value="ECO:0007669"/>
    <property type="project" value="UniProtKB-UniRule"/>
</dbReference>
<dbReference type="EMBL" id="CP047156">
    <property type="protein sequence ID" value="QHC01967.1"/>
    <property type="molecule type" value="Genomic_DNA"/>
</dbReference>
<dbReference type="GO" id="GO:0008661">
    <property type="term" value="F:1-deoxy-D-xylulose-5-phosphate synthase activity"/>
    <property type="evidence" value="ECO:0007669"/>
    <property type="project" value="UniProtKB-UniRule"/>
</dbReference>
<dbReference type="InterPro" id="IPR020826">
    <property type="entry name" value="Transketolase_BS"/>
</dbReference>
<dbReference type="Gene3D" id="3.40.50.970">
    <property type="match status" value="2"/>
</dbReference>
<dbReference type="CDD" id="cd02007">
    <property type="entry name" value="TPP_DXS"/>
    <property type="match status" value="1"/>
</dbReference>
<feature type="binding site" evidence="10">
    <location>
        <begin position="163"/>
        <end position="164"/>
    </location>
    <ligand>
        <name>thiamine diphosphate</name>
        <dbReference type="ChEBI" id="CHEBI:58937"/>
    </ligand>
</feature>
<dbReference type="EC" id="2.2.1.7" evidence="10"/>
<dbReference type="InterPro" id="IPR033248">
    <property type="entry name" value="Transketolase_C"/>
</dbReference>
<dbReference type="Pfam" id="PF02780">
    <property type="entry name" value="Transketolase_C"/>
    <property type="match status" value="1"/>
</dbReference>
<dbReference type="InterPro" id="IPR009014">
    <property type="entry name" value="Transketo_C/PFOR_II"/>
</dbReference>
<comment type="catalytic activity">
    <reaction evidence="10">
        <text>D-glyceraldehyde 3-phosphate + pyruvate + H(+) = 1-deoxy-D-xylulose 5-phosphate + CO2</text>
        <dbReference type="Rhea" id="RHEA:12605"/>
        <dbReference type="ChEBI" id="CHEBI:15361"/>
        <dbReference type="ChEBI" id="CHEBI:15378"/>
        <dbReference type="ChEBI" id="CHEBI:16526"/>
        <dbReference type="ChEBI" id="CHEBI:57792"/>
        <dbReference type="ChEBI" id="CHEBI:59776"/>
        <dbReference type="EC" id="2.2.1.7"/>
    </reaction>
</comment>
<keyword evidence="9 10" id="KW-0414">Isoprene biosynthesis</keyword>
<dbReference type="GO" id="GO:0016114">
    <property type="term" value="P:terpenoid biosynthetic process"/>
    <property type="evidence" value="ECO:0007669"/>
    <property type="project" value="UniProtKB-UniRule"/>
</dbReference>
<dbReference type="InterPro" id="IPR005475">
    <property type="entry name" value="Transketolase-like_Pyr-bd"/>
</dbReference>
<feature type="compositionally biased region" description="Basic and acidic residues" evidence="11">
    <location>
        <begin position="1"/>
        <end position="14"/>
    </location>
</feature>
<dbReference type="GO" id="GO:0005829">
    <property type="term" value="C:cytosol"/>
    <property type="evidence" value="ECO:0007669"/>
    <property type="project" value="TreeGrafter"/>
</dbReference>
<dbReference type="InterPro" id="IPR005477">
    <property type="entry name" value="Dxylulose-5-P_synthase"/>
</dbReference>
<dbReference type="Gene3D" id="3.40.50.920">
    <property type="match status" value="1"/>
</dbReference>
<dbReference type="GO" id="GO:0009228">
    <property type="term" value="P:thiamine biosynthetic process"/>
    <property type="evidence" value="ECO:0007669"/>
    <property type="project" value="UniProtKB-UniRule"/>
</dbReference>
<name>A0A7L4YTZ9_9ACTN</name>
<feature type="binding site" evidence="10">
    <location>
        <position position="162"/>
    </location>
    <ligand>
        <name>Mg(2+)</name>
        <dbReference type="ChEBI" id="CHEBI:18420"/>
    </ligand>
</feature>
<dbReference type="SMART" id="SM00861">
    <property type="entry name" value="Transket_pyr"/>
    <property type="match status" value="1"/>
</dbReference>
<evidence type="ECO:0000256" key="9">
    <source>
        <dbReference type="ARBA" id="ARBA00023229"/>
    </source>
</evidence>
<reference evidence="13 14" key="1">
    <citation type="journal article" date="2018" name="Int. J. Syst. Evol. Microbiol.">
        <title>Epidermidibacterium keratini gen. nov., sp. nov., a member of the family Sporichthyaceae, isolated from keratin epidermis.</title>
        <authorList>
            <person name="Lee D.G."/>
            <person name="Trujillo M.E."/>
            <person name="Kang S."/>
            <person name="Nam J.J."/>
            <person name="Kim Y.J."/>
        </authorList>
    </citation>
    <scope>NUCLEOTIDE SEQUENCE [LARGE SCALE GENOMIC DNA]</scope>
    <source>
        <strain evidence="13 14">EPI-7</strain>
    </source>
</reference>
<organism evidence="13 14">
    <name type="scientific">Epidermidibacterium keratini</name>
    <dbReference type="NCBI Taxonomy" id="1891644"/>
    <lineage>
        <taxon>Bacteria</taxon>
        <taxon>Bacillati</taxon>
        <taxon>Actinomycetota</taxon>
        <taxon>Actinomycetes</taxon>
        <taxon>Sporichthyales</taxon>
        <taxon>Sporichthyaceae</taxon>
        <taxon>Epidermidibacterium</taxon>
    </lineage>
</organism>
<dbReference type="GO" id="GO:0019288">
    <property type="term" value="P:isopentenyl diphosphate biosynthetic process, methylerythritol 4-phosphate pathway"/>
    <property type="evidence" value="ECO:0007669"/>
    <property type="project" value="TreeGrafter"/>
</dbReference>
<evidence type="ECO:0000256" key="2">
    <source>
        <dbReference type="ARBA" id="ARBA00011081"/>
    </source>
</evidence>
<comment type="cofactor">
    <cofactor evidence="10">
        <name>thiamine diphosphate</name>
        <dbReference type="ChEBI" id="CHEBI:58937"/>
    </cofactor>
    <text evidence="10">Binds 1 thiamine pyrophosphate per subunit.</text>
</comment>
<evidence type="ECO:0000256" key="8">
    <source>
        <dbReference type="ARBA" id="ARBA00023052"/>
    </source>
</evidence>
<dbReference type="PROSITE" id="PS00802">
    <property type="entry name" value="TRANSKETOLASE_2"/>
    <property type="match status" value="1"/>
</dbReference>
<keyword evidence="8 10" id="KW-0786">Thiamine pyrophosphate</keyword>
<dbReference type="SUPFAM" id="SSF52922">
    <property type="entry name" value="TK C-terminal domain-like"/>
    <property type="match status" value="1"/>
</dbReference>
<keyword evidence="14" id="KW-1185">Reference proteome</keyword>
<feature type="binding site" evidence="10">
    <location>
        <position position="302"/>
    </location>
    <ligand>
        <name>thiamine diphosphate</name>
        <dbReference type="ChEBI" id="CHEBI:58937"/>
    </ligand>
</feature>
<dbReference type="GO" id="GO:0030976">
    <property type="term" value="F:thiamine pyrophosphate binding"/>
    <property type="evidence" value="ECO:0007669"/>
    <property type="project" value="UniProtKB-UniRule"/>
</dbReference>
<evidence type="ECO:0000313" key="14">
    <source>
        <dbReference type="Proteomes" id="UP000463857"/>
    </source>
</evidence>
<gene>
    <name evidence="10 13" type="primary">dxs</name>
    <name evidence="13" type="ORF">EK0264_17915</name>
</gene>
<dbReference type="OrthoDB" id="9803371at2"/>
<dbReference type="PROSITE" id="PS00801">
    <property type="entry name" value="TRANSKETOLASE_1"/>
    <property type="match status" value="1"/>
</dbReference>
<feature type="domain" description="Transketolase-like pyrimidine-binding" evidence="12">
    <location>
        <begin position="332"/>
        <end position="497"/>
    </location>
</feature>
<feature type="binding site" evidence="10">
    <location>
        <begin position="131"/>
        <end position="133"/>
    </location>
    <ligand>
        <name>thiamine diphosphate</name>
        <dbReference type="ChEBI" id="CHEBI:58937"/>
    </ligand>
</feature>
<evidence type="ECO:0000259" key="12">
    <source>
        <dbReference type="SMART" id="SM00861"/>
    </source>
</evidence>
<evidence type="ECO:0000256" key="11">
    <source>
        <dbReference type="SAM" id="MobiDB-lite"/>
    </source>
</evidence>
<evidence type="ECO:0000256" key="4">
    <source>
        <dbReference type="ARBA" id="ARBA00022679"/>
    </source>
</evidence>
<dbReference type="Pfam" id="PF02779">
    <property type="entry name" value="Transket_pyr"/>
    <property type="match status" value="1"/>
</dbReference>
<feature type="binding site" evidence="10">
    <location>
        <position position="90"/>
    </location>
    <ligand>
        <name>thiamine diphosphate</name>
        <dbReference type="ChEBI" id="CHEBI:58937"/>
    </ligand>
</feature>
<keyword evidence="7 10" id="KW-0784">Thiamine biosynthesis</keyword>
<evidence type="ECO:0000256" key="3">
    <source>
        <dbReference type="ARBA" id="ARBA00011738"/>
    </source>
</evidence>
<dbReference type="NCBIfam" id="NF003933">
    <property type="entry name" value="PRK05444.2-2"/>
    <property type="match status" value="1"/>
</dbReference>
<feature type="binding site" evidence="10">
    <location>
        <position position="191"/>
    </location>
    <ligand>
        <name>Mg(2+)</name>
        <dbReference type="ChEBI" id="CHEBI:18420"/>
    </ligand>
</feature>
<dbReference type="PANTHER" id="PTHR43322">
    <property type="entry name" value="1-D-DEOXYXYLULOSE 5-PHOSPHATE SYNTHASE-RELATED"/>
    <property type="match status" value="1"/>
</dbReference>
<sequence>MGDRPSPRCEREEVAPQVSKLSSIDDPDDLRALPPEELPALAEEIREFLVSKVSRSGGHLGPNLGVVELTLALHRVFDSPREPIVWDTGHQAYVHKMLTGRQDGFDELKRRGGLSGYPSRSESEHDWSESSHASASLSYVDGLAKAFEITGDPRPVVGVIGDGALTGGMAWEALNNIAESSRPVVIVVNDNGWSYQPTIGGVATRLAALRLTPTYERTLGRMKETISKTPVVGGVMYDALHGMKVGIKDVLAPQGMFSELGLKYVGPVDGHDVAALERALRLAKDFGSPVIVHAVTQKGKGYGPAEADKEDRLHGPGAFDVLTGKALAAASTSWTDVFADEMVEIGTERADVAAITAAMLYPTGLAAFKAKFPGRTFDVGIAEQHALTSAAGMAMAGVHPVVALYSTFLNRAIDQLIMDIALHRLGVTICLDRAGVTGNDGPSHNGVWDMALVNAVPGIHIGAPRDGARLRALLREAVDIEDAPTLLRWNKGSLPPDTDAVRSATGYDVLSQGPRPDLALVSIGGLAPVAVEAAELLAERGISVTVYDPRWVVPVAGELIEELARHSCVVTLEDGLRQGGIGSAITQALRDQDTFVPTREVGLPCVFPDHASRGEVLAEFGLDAQSLSDQLATWYARQHGPHSAAPVAVSKALSEGD</sequence>
<comment type="cofactor">
    <cofactor evidence="10">
        <name>Mg(2+)</name>
        <dbReference type="ChEBI" id="CHEBI:18420"/>
    </cofactor>
    <text evidence="10">Binds 1 Mg(2+) ion per subunit.</text>
</comment>
<evidence type="ECO:0000256" key="7">
    <source>
        <dbReference type="ARBA" id="ARBA00022977"/>
    </source>
</evidence>
<protein>
    <recommendedName>
        <fullName evidence="10">1-deoxy-D-xylulose-5-phosphate synthase</fullName>
        <ecNumber evidence="10">2.2.1.7</ecNumber>
    </recommendedName>
    <alternativeName>
        <fullName evidence="10">1-deoxyxylulose-5-phosphate synthase</fullName>
        <shortName evidence="10">DXP synthase</shortName>
        <shortName evidence="10">DXPS</shortName>
    </alternativeName>
</protein>
<evidence type="ECO:0000256" key="6">
    <source>
        <dbReference type="ARBA" id="ARBA00022842"/>
    </source>
</evidence>
<dbReference type="NCBIfam" id="TIGR00204">
    <property type="entry name" value="dxs"/>
    <property type="match status" value="1"/>
</dbReference>
<dbReference type="FunCoup" id="A0A7L4YTZ9">
    <property type="interactions" value="216"/>
</dbReference>
<dbReference type="HAMAP" id="MF_00315">
    <property type="entry name" value="DXP_synth"/>
    <property type="match status" value="1"/>
</dbReference>
<evidence type="ECO:0000256" key="1">
    <source>
        <dbReference type="ARBA" id="ARBA00004980"/>
    </source>
</evidence>
<feature type="binding site" evidence="10">
    <location>
        <position position="191"/>
    </location>
    <ligand>
        <name>thiamine diphosphate</name>
        <dbReference type="ChEBI" id="CHEBI:58937"/>
    </ligand>
</feature>